<reference evidence="1 2" key="1">
    <citation type="submission" date="2016-07" db="EMBL/GenBank/DDBJ databases">
        <authorList>
            <consortium name="Pathogen Informatics"/>
        </authorList>
    </citation>
    <scope>NUCLEOTIDE SEQUENCE [LARGE SCALE GENOMIC DNA]</scope>
</reference>
<dbReference type="Pfam" id="PF05795">
    <property type="entry name" value="Plasmodium_Vir"/>
    <property type="match status" value="1"/>
</dbReference>
<evidence type="ECO:0000313" key="2">
    <source>
        <dbReference type="Proteomes" id="UP000305196"/>
    </source>
</evidence>
<sequence>MVDKIKDIEEWKTKYPFLKDLWAAYENFDETVPQGANKNKYESLCGMFLKPLPDYKTEQYTFCLKLLRNLGHYSDNPLSHRFTPEKCNNLNYWVYNSMKKHGIPEQIIIDIFGDYTKILNNPNTILGCPYHSYDNTYDDPMVAIMLNIFVSNISDINKTLLNTAVSTYMPSLNFVCECFKIYKDRHNTQCLIEHSEDGKKEKTCDKLKTFKRTYEGYLLNDERLVGKIPSFNDMESEYKAKCHLYEPQKLVVPDGVEDKAEMLQIPYIGARGIGSTPLTTGEDDNADRNLLTQKGEETTGNPLSSTISTAVGTMAGASSVLALLYKFTPGRKWIHSGFGGRRARIGSNFYEEGASELLYNGIENEDFISYNQRYDIGYSPL</sequence>
<organism evidence="1 2">
    <name type="scientific">Plasmodium vivax</name>
    <name type="common">malaria parasite P. vivax</name>
    <dbReference type="NCBI Taxonomy" id="5855"/>
    <lineage>
        <taxon>Eukaryota</taxon>
        <taxon>Sar</taxon>
        <taxon>Alveolata</taxon>
        <taxon>Apicomplexa</taxon>
        <taxon>Aconoidasida</taxon>
        <taxon>Haemosporida</taxon>
        <taxon>Plasmodiidae</taxon>
        <taxon>Plasmodium</taxon>
        <taxon>Plasmodium (Plasmodium)</taxon>
    </lineage>
</organism>
<gene>
    <name evidence="1" type="ORF">PVC01_100005600</name>
</gene>
<dbReference type="VEuPathDB" id="PlasmoDB:PVP01_0001310"/>
<dbReference type="EMBL" id="LT615265">
    <property type="protein sequence ID" value="SCO72985.1"/>
    <property type="molecule type" value="Genomic_DNA"/>
</dbReference>
<proteinExistence type="predicted"/>
<dbReference type="InterPro" id="IPR008780">
    <property type="entry name" value="Plasmodium_Vir"/>
</dbReference>
<name>A0A1G4HDK8_PLAVI</name>
<dbReference type="Proteomes" id="UP000305196">
    <property type="component" value="Chromosome 10"/>
</dbReference>
<accession>A0A1G4HDK8</accession>
<dbReference type="AlphaFoldDB" id="A0A1G4HDK8"/>
<dbReference type="VEuPathDB" id="PlasmoDB:PVPAM_000028100"/>
<evidence type="ECO:0000313" key="1">
    <source>
        <dbReference type="EMBL" id="SCO72985.1"/>
    </source>
</evidence>
<dbReference type="VEuPathDB" id="PlasmoDB:PVW1_100017400"/>
<protein>
    <submittedName>
        <fullName evidence="1">Vir protein, putative</fullName>
    </submittedName>
</protein>